<sequence length="99" mass="11500">MKKTFKKLDNTVIRALTNACEIAKDWDCGFEWLTHTADYNKFPESLMVTCVFTSEEDIARVREQNIELKLHQLIAFNLSAEQIVLKNVSKHIRFVADEP</sequence>
<evidence type="ECO:0000313" key="2">
    <source>
        <dbReference type="Proteomes" id="UP000175691"/>
    </source>
</evidence>
<dbReference type="STRING" id="1656094.BFC18_12390"/>
<protein>
    <recommendedName>
        <fullName evidence="3">Fis family transcriptional regulator</fullName>
    </recommendedName>
</protein>
<keyword evidence="2" id="KW-1185">Reference proteome</keyword>
<name>A0A1E7ZAT2_9ALTE</name>
<dbReference type="EMBL" id="MDHN01000028">
    <property type="protein sequence ID" value="OFC70551.1"/>
    <property type="molecule type" value="Genomic_DNA"/>
</dbReference>
<accession>A0A1E7ZAT2</accession>
<gene>
    <name evidence="1" type="ORF">BFC18_12390</name>
</gene>
<dbReference type="OrthoDB" id="6996126at2"/>
<evidence type="ECO:0008006" key="3">
    <source>
        <dbReference type="Google" id="ProtNLM"/>
    </source>
</evidence>
<comment type="caution">
    <text evidence="1">The sequence shown here is derived from an EMBL/GenBank/DDBJ whole genome shotgun (WGS) entry which is preliminary data.</text>
</comment>
<dbReference type="Proteomes" id="UP000175691">
    <property type="component" value="Unassembled WGS sequence"/>
</dbReference>
<reference evidence="1 2" key="1">
    <citation type="submission" date="2016-08" db="EMBL/GenBank/DDBJ databases">
        <authorList>
            <person name="Seilhamer J.J."/>
        </authorList>
    </citation>
    <scope>NUCLEOTIDE SEQUENCE [LARGE SCALE GENOMIC DNA]</scope>
    <source>
        <strain evidence="1 2">KCTC 42603</strain>
    </source>
</reference>
<dbReference type="RefSeq" id="WP_070125624.1">
    <property type="nucleotide sequence ID" value="NZ_MDHN01000028.1"/>
</dbReference>
<organism evidence="1 2">
    <name type="scientific">Alteromonas confluentis</name>
    <dbReference type="NCBI Taxonomy" id="1656094"/>
    <lineage>
        <taxon>Bacteria</taxon>
        <taxon>Pseudomonadati</taxon>
        <taxon>Pseudomonadota</taxon>
        <taxon>Gammaproteobacteria</taxon>
        <taxon>Alteromonadales</taxon>
        <taxon>Alteromonadaceae</taxon>
        <taxon>Alteromonas/Salinimonas group</taxon>
        <taxon>Alteromonas</taxon>
    </lineage>
</organism>
<evidence type="ECO:0000313" key="1">
    <source>
        <dbReference type="EMBL" id="OFC70551.1"/>
    </source>
</evidence>
<dbReference type="AlphaFoldDB" id="A0A1E7ZAT2"/>
<proteinExistence type="predicted"/>